<protein>
    <submittedName>
        <fullName evidence="2">ZT_dimer domain-containing protein</fullName>
    </submittedName>
</protein>
<accession>A0AC35U5K4</accession>
<evidence type="ECO:0000313" key="2">
    <source>
        <dbReference type="WBParaSite" id="RSKR_0000740400.1"/>
    </source>
</evidence>
<evidence type="ECO:0000313" key="1">
    <source>
        <dbReference type="Proteomes" id="UP000095286"/>
    </source>
</evidence>
<organism evidence="1 2">
    <name type="scientific">Rhabditophanes sp. KR3021</name>
    <dbReference type="NCBI Taxonomy" id="114890"/>
    <lineage>
        <taxon>Eukaryota</taxon>
        <taxon>Metazoa</taxon>
        <taxon>Ecdysozoa</taxon>
        <taxon>Nematoda</taxon>
        <taxon>Chromadorea</taxon>
        <taxon>Rhabditida</taxon>
        <taxon>Tylenchina</taxon>
        <taxon>Panagrolaimomorpha</taxon>
        <taxon>Strongyloidoidea</taxon>
        <taxon>Alloionematidae</taxon>
        <taxon>Rhabditophanes</taxon>
    </lineage>
</organism>
<dbReference type="Proteomes" id="UP000095286">
    <property type="component" value="Unplaced"/>
</dbReference>
<reference evidence="2" key="1">
    <citation type="submission" date="2016-11" db="UniProtKB">
        <authorList>
            <consortium name="WormBaseParasite"/>
        </authorList>
    </citation>
    <scope>IDENTIFICATION</scope>
    <source>
        <strain evidence="2">KR3021</strain>
    </source>
</reference>
<dbReference type="WBParaSite" id="RSKR_0000740400.1">
    <property type="protein sequence ID" value="RSKR_0000740400.1"/>
    <property type="gene ID" value="RSKR_0000740400"/>
</dbReference>
<proteinExistence type="predicted"/>
<sequence>MSECENDCDLLLKDQPTVKKNKRSIIPEIGFWEQRKRRLGLHKYNQNLIELKSCYLEDEALKSEHCQGQKIEEANEATYKLRKGDRTIAILVLLTNLLILGLNLSASILSGSLSIISTLIDSIMDLTSSGIINCSLYAIKHTDHQKYPRGRGRLDLLSVMICSVIMGIANIMMVIQSVEKMIDDSFCPKVDIKTILIILSSSLLRFVVMVVCIKHNSSSSRLLAMDLKNDAVTSVLALCAGFVGTKYWRYADPIGAISVCTIIAASWFHNAVTSIPMIVGVVGERQCISRILNIAITHSNLIKAIDFASIYHVSEKVLVELHIILINDQLPLKTVHDLSESLQKRIQTLENVESVFVHADYQADGDQGSRGLGLLKLPTGTADERSGPFVRGLYIAGNKMSNKPQTVGEISLPGQFGSFNERANFAPFQQSLSATFTEDLADGWGTGFGVSGVNNYGLKVKENFDQFADVKLKQSDGKYQPFLTGVMVGGEHDLKKFREVDMVVDAPIAGVNELFDFNLDFLAKTFGNGMMEWNFDLPLTLSDPSERYPFAFRYSNFMADRNMEYGHTLSSVNLFKLPKDKIMERLMRNKANPAFVG</sequence>
<name>A0AC35U5K4_9BILA</name>